<accession>A0CHC0</accession>
<organism evidence="2 3">
    <name type="scientific">Paramecium tetraurelia</name>
    <dbReference type="NCBI Taxonomy" id="5888"/>
    <lineage>
        <taxon>Eukaryota</taxon>
        <taxon>Sar</taxon>
        <taxon>Alveolata</taxon>
        <taxon>Ciliophora</taxon>
        <taxon>Intramacronucleata</taxon>
        <taxon>Oligohymenophorea</taxon>
        <taxon>Peniculida</taxon>
        <taxon>Parameciidae</taxon>
        <taxon>Paramecium</taxon>
    </lineage>
</organism>
<dbReference type="Proteomes" id="UP000000600">
    <property type="component" value="Unassembled WGS sequence"/>
</dbReference>
<reference evidence="2 3" key="1">
    <citation type="journal article" date="2006" name="Nature">
        <title>Global trends of whole-genome duplications revealed by the ciliate Paramecium tetraurelia.</title>
        <authorList>
            <consortium name="Genoscope"/>
            <person name="Aury J.-M."/>
            <person name="Jaillon O."/>
            <person name="Duret L."/>
            <person name="Noel B."/>
            <person name="Jubin C."/>
            <person name="Porcel B.M."/>
            <person name="Segurens B."/>
            <person name="Daubin V."/>
            <person name="Anthouard V."/>
            <person name="Aiach N."/>
            <person name="Arnaiz O."/>
            <person name="Billaut A."/>
            <person name="Beisson J."/>
            <person name="Blanc I."/>
            <person name="Bouhouche K."/>
            <person name="Camara F."/>
            <person name="Duharcourt S."/>
            <person name="Guigo R."/>
            <person name="Gogendeau D."/>
            <person name="Katinka M."/>
            <person name="Keller A.-M."/>
            <person name="Kissmehl R."/>
            <person name="Klotz C."/>
            <person name="Koll F."/>
            <person name="Le Moue A."/>
            <person name="Lepere C."/>
            <person name="Malinsky S."/>
            <person name="Nowacki M."/>
            <person name="Nowak J.K."/>
            <person name="Plattner H."/>
            <person name="Poulain J."/>
            <person name="Ruiz F."/>
            <person name="Serrano V."/>
            <person name="Zagulski M."/>
            <person name="Dessen P."/>
            <person name="Betermier M."/>
            <person name="Weissenbach J."/>
            <person name="Scarpelli C."/>
            <person name="Schachter V."/>
            <person name="Sperling L."/>
            <person name="Meyer E."/>
            <person name="Cohen J."/>
            <person name="Wincker P."/>
        </authorList>
    </citation>
    <scope>NUCLEOTIDE SEQUENCE [LARGE SCALE GENOMIC DNA]</scope>
    <source>
        <strain evidence="2 3">Stock d4-2</strain>
    </source>
</reference>
<evidence type="ECO:0000313" key="2">
    <source>
        <dbReference type="EMBL" id="CAK70187.1"/>
    </source>
</evidence>
<protein>
    <submittedName>
        <fullName evidence="2">Uncharacterized protein</fullName>
    </submittedName>
</protein>
<dbReference type="HOGENOM" id="CLU_1167796_0_0_1"/>
<feature type="compositionally biased region" description="Basic and acidic residues" evidence="1">
    <location>
        <begin position="18"/>
        <end position="35"/>
    </location>
</feature>
<evidence type="ECO:0000313" key="3">
    <source>
        <dbReference type="Proteomes" id="UP000000600"/>
    </source>
</evidence>
<sequence length="238" mass="28297">MSGVQIKGPQNILRKHKTEPDKLSRFHSSDMRGPFKYEPLQNISHPIQPDDDVSVRDPTLRTVDKSKLSQSQYQINSIRSKTPISEPDESPFMLTFPQRQLETTRKRSKSKLIMYFIERIRKRFKIDSKAKQFQYLFDQETNSKDYNCTLYEFKQRDFVTFVMDLTSLELDILFNFEFDDCPCSSVNNFDRKGFELRFLGIQMSGRWSSIVQFFHREWTIHYKLQIDLNPIQQIIVVA</sequence>
<dbReference type="RefSeq" id="XP_001437584.1">
    <property type="nucleotide sequence ID" value="XM_001437547.1"/>
</dbReference>
<dbReference type="GeneID" id="5023369"/>
<dbReference type="EMBL" id="CT868075">
    <property type="protein sequence ID" value="CAK70187.1"/>
    <property type="molecule type" value="Genomic_DNA"/>
</dbReference>
<name>A0CHC0_PARTE</name>
<dbReference type="AlphaFoldDB" id="A0CHC0"/>
<gene>
    <name evidence="2" type="ORF">GSPATT00038289001</name>
</gene>
<dbReference type="InParanoid" id="A0CHC0"/>
<dbReference type="OrthoDB" id="10385854at2759"/>
<keyword evidence="3" id="KW-1185">Reference proteome</keyword>
<proteinExistence type="predicted"/>
<feature type="region of interest" description="Disordered" evidence="1">
    <location>
        <begin position="1"/>
        <end position="56"/>
    </location>
</feature>
<evidence type="ECO:0000256" key="1">
    <source>
        <dbReference type="SAM" id="MobiDB-lite"/>
    </source>
</evidence>
<dbReference type="KEGG" id="ptm:GSPATT00038289001"/>